<keyword evidence="3" id="KW-0272">Extracellular matrix</keyword>
<evidence type="ECO:0000313" key="10">
    <source>
        <dbReference type="Proteomes" id="UP000265120"/>
    </source>
</evidence>
<organism evidence="9 10">
    <name type="scientific">Cynoglossus semilaevis</name>
    <name type="common">Tongue sole</name>
    <dbReference type="NCBI Taxonomy" id="244447"/>
    <lineage>
        <taxon>Eukaryota</taxon>
        <taxon>Metazoa</taxon>
        <taxon>Chordata</taxon>
        <taxon>Craniata</taxon>
        <taxon>Vertebrata</taxon>
        <taxon>Euteleostomi</taxon>
        <taxon>Actinopterygii</taxon>
        <taxon>Neopterygii</taxon>
        <taxon>Teleostei</taxon>
        <taxon>Neoteleostei</taxon>
        <taxon>Acanthomorphata</taxon>
        <taxon>Carangaria</taxon>
        <taxon>Pleuronectiformes</taxon>
        <taxon>Pleuronectoidei</taxon>
        <taxon>Cynoglossidae</taxon>
        <taxon>Cynoglossinae</taxon>
        <taxon>Cynoglossus</taxon>
    </lineage>
</organism>
<name>A0A3P8WAS9_CYNSE</name>
<evidence type="ECO:0000256" key="2">
    <source>
        <dbReference type="ARBA" id="ARBA00022525"/>
    </source>
</evidence>
<dbReference type="InterPro" id="IPR002035">
    <property type="entry name" value="VWF_A"/>
</dbReference>
<dbReference type="Proteomes" id="UP000265120">
    <property type="component" value="Chromosome 16"/>
</dbReference>
<dbReference type="InterPro" id="IPR036465">
    <property type="entry name" value="vWFA_dom_sf"/>
</dbReference>
<dbReference type="PRINTS" id="PR00453">
    <property type="entry name" value="VWFADOMAIN"/>
</dbReference>
<keyword evidence="6" id="KW-0130">Cell adhesion</keyword>
<protein>
    <recommendedName>
        <fullName evidence="8">VWFA domain-containing protein</fullName>
    </recommendedName>
</protein>
<evidence type="ECO:0000256" key="3">
    <source>
        <dbReference type="ARBA" id="ARBA00022530"/>
    </source>
</evidence>
<keyword evidence="2" id="KW-0964">Secreted</keyword>
<evidence type="ECO:0000313" key="9">
    <source>
        <dbReference type="Ensembl" id="ENSCSEP00000023789.1"/>
    </source>
</evidence>
<dbReference type="InParanoid" id="A0A3P8WAS9"/>
<dbReference type="OMA" id="KSDRAFH"/>
<dbReference type="GeneTree" id="ENSGT00940000156462"/>
<keyword evidence="5" id="KW-0677">Repeat</keyword>
<feature type="domain" description="VWFA" evidence="8">
    <location>
        <begin position="242"/>
        <end position="376"/>
    </location>
</feature>
<evidence type="ECO:0000256" key="6">
    <source>
        <dbReference type="ARBA" id="ARBA00022889"/>
    </source>
</evidence>
<evidence type="ECO:0000259" key="8">
    <source>
        <dbReference type="PROSITE" id="PS50234"/>
    </source>
</evidence>
<accession>A0A3P8WAS9</accession>
<dbReference type="SUPFAM" id="SSF53300">
    <property type="entry name" value="vWA-like"/>
    <property type="match status" value="2"/>
</dbReference>
<feature type="domain" description="VWFA" evidence="8">
    <location>
        <begin position="51"/>
        <end position="246"/>
    </location>
</feature>
<evidence type="ECO:0000256" key="5">
    <source>
        <dbReference type="ARBA" id="ARBA00022737"/>
    </source>
</evidence>
<dbReference type="InterPro" id="IPR050525">
    <property type="entry name" value="ECM_Assembly_Org"/>
</dbReference>
<evidence type="ECO:0000256" key="1">
    <source>
        <dbReference type="ARBA" id="ARBA00004498"/>
    </source>
</evidence>
<proteinExistence type="predicted"/>
<keyword evidence="4" id="KW-0732">Signal</keyword>
<keyword evidence="7" id="KW-0176">Collagen</keyword>
<dbReference type="SMART" id="SM00327">
    <property type="entry name" value="VWA"/>
    <property type="match status" value="2"/>
</dbReference>
<keyword evidence="10" id="KW-1185">Reference proteome</keyword>
<reference evidence="9" key="3">
    <citation type="submission" date="2025-09" db="UniProtKB">
        <authorList>
            <consortium name="Ensembl"/>
        </authorList>
    </citation>
    <scope>IDENTIFICATION</scope>
</reference>
<evidence type="ECO:0000256" key="4">
    <source>
        <dbReference type="ARBA" id="ARBA00022729"/>
    </source>
</evidence>
<dbReference type="Gene3D" id="3.40.50.410">
    <property type="entry name" value="von Willebrand factor, type A domain"/>
    <property type="match status" value="2"/>
</dbReference>
<dbReference type="GO" id="GO:0005581">
    <property type="term" value="C:collagen trimer"/>
    <property type="evidence" value="ECO:0007669"/>
    <property type="project" value="UniProtKB-KW"/>
</dbReference>
<evidence type="ECO:0000256" key="7">
    <source>
        <dbReference type="ARBA" id="ARBA00023119"/>
    </source>
</evidence>
<dbReference type="PANTHER" id="PTHR24020">
    <property type="entry name" value="COLLAGEN ALPHA"/>
    <property type="match status" value="1"/>
</dbReference>
<dbReference type="PANTHER" id="PTHR24020:SF13">
    <property type="entry name" value="COLLAGEN ALPHA-3(VI) CHAIN"/>
    <property type="match status" value="1"/>
</dbReference>
<dbReference type="GO" id="GO:0007155">
    <property type="term" value="P:cell adhesion"/>
    <property type="evidence" value="ECO:0007669"/>
    <property type="project" value="UniProtKB-KW"/>
</dbReference>
<dbReference type="Pfam" id="PF00092">
    <property type="entry name" value="VWA"/>
    <property type="match status" value="2"/>
</dbReference>
<comment type="subcellular location">
    <subcellularLocation>
        <location evidence="1">Secreted</location>
        <location evidence="1">Extracellular space</location>
        <location evidence="1">Extracellular matrix</location>
    </subcellularLocation>
</comment>
<dbReference type="PROSITE" id="PS50234">
    <property type="entry name" value="VWFA"/>
    <property type="match status" value="2"/>
</dbReference>
<dbReference type="FunFam" id="3.40.50.410:FF:000003">
    <property type="entry name" value="Collagen type VI alpha 3 chain"/>
    <property type="match status" value="1"/>
</dbReference>
<dbReference type="Ensembl" id="ENSCSET00000024106.1">
    <property type="protein sequence ID" value="ENSCSEP00000023789.1"/>
    <property type="gene ID" value="ENSCSEG00000015161.1"/>
</dbReference>
<reference evidence="9" key="2">
    <citation type="submission" date="2025-08" db="UniProtKB">
        <authorList>
            <consortium name="Ensembl"/>
        </authorList>
    </citation>
    <scope>IDENTIFICATION</scope>
</reference>
<reference evidence="9 10" key="1">
    <citation type="journal article" date="2014" name="Nat. Genet.">
        <title>Whole-genome sequence of a flatfish provides insights into ZW sex chromosome evolution and adaptation to a benthic lifestyle.</title>
        <authorList>
            <person name="Chen S."/>
            <person name="Zhang G."/>
            <person name="Shao C."/>
            <person name="Huang Q."/>
            <person name="Liu G."/>
            <person name="Zhang P."/>
            <person name="Song W."/>
            <person name="An N."/>
            <person name="Chalopin D."/>
            <person name="Volff J.N."/>
            <person name="Hong Y."/>
            <person name="Li Q."/>
            <person name="Sha Z."/>
            <person name="Zhou H."/>
            <person name="Xie M."/>
            <person name="Yu Q."/>
            <person name="Liu Y."/>
            <person name="Xiang H."/>
            <person name="Wang N."/>
            <person name="Wu K."/>
            <person name="Yang C."/>
            <person name="Zhou Q."/>
            <person name="Liao X."/>
            <person name="Yang L."/>
            <person name="Hu Q."/>
            <person name="Zhang J."/>
            <person name="Meng L."/>
            <person name="Jin L."/>
            <person name="Tian Y."/>
            <person name="Lian J."/>
            <person name="Yang J."/>
            <person name="Miao G."/>
            <person name="Liu S."/>
            <person name="Liang Z."/>
            <person name="Yan F."/>
            <person name="Li Y."/>
            <person name="Sun B."/>
            <person name="Zhang H."/>
            <person name="Zhang J."/>
            <person name="Zhu Y."/>
            <person name="Du M."/>
            <person name="Zhao Y."/>
            <person name="Schartl M."/>
            <person name="Tang Q."/>
            <person name="Wang J."/>
        </authorList>
    </citation>
    <scope>NUCLEOTIDE SEQUENCE</scope>
</reference>
<dbReference type="AlphaFoldDB" id="A0A3P8WAS9"/>
<dbReference type="GO" id="GO:0005615">
    <property type="term" value="C:extracellular space"/>
    <property type="evidence" value="ECO:0007669"/>
    <property type="project" value="TreeGrafter"/>
</dbReference>
<sequence length="376" mass="42166">MIAHNPSYALTVDGFDNTWGVHQQLMSFVKRVPRQQPRLNPPKTLDYSRRDIVFLIDGSDDSKKRFPDIKDFVQRIAAELNIASNKDHQVAVVQYSRDATVNFYLNSYSSKDDVLVSIKTMSHKFGRPLNTGKALAFVRDNVFSPTVGGRRKDLVPQYLYVFSGGRSEDDVREVGQSLKDNGIVTFTIGTKNSDTLEMQTISLIPNRNNSQFLQKADIVFLMDASDQSQANGRLVLDFIKEFVKRIEIDKVAVVQYSNDAEVSFNLDTYNTRDDIIKHIKMLRPKGGRPQYIGAALQFVKDNVFVSKAKDQHHHRKQILVVMTGGRSRDSPRGPASMLKAAGVVAFAIGSKMSNLSEMNIISSDKTTSVLCEDCSC</sequence>